<evidence type="ECO:0000313" key="1">
    <source>
        <dbReference type="EMBL" id="PND37592.1"/>
    </source>
</evidence>
<evidence type="ECO:0000313" key="2">
    <source>
        <dbReference type="Proteomes" id="UP000235916"/>
    </source>
</evidence>
<accession>A0A2N8KW13</accession>
<keyword evidence="2" id="KW-1185">Reference proteome</keyword>
<gene>
    <name evidence="1" type="ORF">C1O66_08685</name>
</gene>
<dbReference type="OrthoDB" id="8854084at2"/>
<proteinExistence type="predicted"/>
<dbReference type="Proteomes" id="UP000235916">
    <property type="component" value="Unassembled WGS sequence"/>
</dbReference>
<organism evidence="1 2">
    <name type="scientific">Kinneretia aquatilis</name>
    <dbReference type="NCBI Taxonomy" id="2070761"/>
    <lineage>
        <taxon>Bacteria</taxon>
        <taxon>Pseudomonadati</taxon>
        <taxon>Pseudomonadota</taxon>
        <taxon>Betaproteobacteria</taxon>
        <taxon>Burkholderiales</taxon>
        <taxon>Sphaerotilaceae</taxon>
        <taxon>Roseateles</taxon>
    </lineage>
</organism>
<protein>
    <submittedName>
        <fullName evidence="1">Uncharacterized protein</fullName>
    </submittedName>
</protein>
<dbReference type="RefSeq" id="WP_102767511.1">
    <property type="nucleotide sequence ID" value="NZ_POSP01000003.1"/>
</dbReference>
<reference evidence="1 2" key="1">
    <citation type="submission" date="2018-01" db="EMBL/GenBank/DDBJ databases">
        <title>Draft genome sequence of Paucibacter aquatile CR182 isolated from freshwater of the Nakdong River.</title>
        <authorList>
            <person name="Choi A."/>
            <person name="Chung E.J."/>
        </authorList>
    </citation>
    <scope>NUCLEOTIDE SEQUENCE [LARGE SCALE GENOMIC DNA]</scope>
    <source>
        <strain evidence="1 2">CR182</strain>
    </source>
</reference>
<sequence length="79" mass="8328">MDKNLQQGLKQGLADACGFVLGALAGWELGRALGFDFIASTEWQLPQLLGLGFILGGCGVGRWAARALLAQLDGLSRKP</sequence>
<dbReference type="AlphaFoldDB" id="A0A2N8KW13"/>
<name>A0A2N8KW13_9BURK</name>
<dbReference type="EMBL" id="POSP01000003">
    <property type="protein sequence ID" value="PND37592.1"/>
    <property type="molecule type" value="Genomic_DNA"/>
</dbReference>
<comment type="caution">
    <text evidence="1">The sequence shown here is derived from an EMBL/GenBank/DDBJ whole genome shotgun (WGS) entry which is preliminary data.</text>
</comment>